<evidence type="ECO:0000256" key="7">
    <source>
        <dbReference type="SAM" id="MobiDB-lite"/>
    </source>
</evidence>
<feature type="region of interest" description="Disordered" evidence="7">
    <location>
        <begin position="232"/>
        <end position="262"/>
    </location>
</feature>
<feature type="compositionally biased region" description="Basic and acidic residues" evidence="7">
    <location>
        <begin position="252"/>
        <end position="262"/>
    </location>
</feature>
<dbReference type="GO" id="GO:0009236">
    <property type="term" value="P:cobalamin biosynthetic process"/>
    <property type="evidence" value="ECO:0007669"/>
    <property type="project" value="InterPro"/>
</dbReference>
<keyword evidence="1" id="KW-0547">Nucleotide-binding</keyword>
<comment type="similarity">
    <text evidence="4">Belongs to the SIMIBI class G3E GTPase family. ZNG1 subfamily.</text>
</comment>
<gene>
    <name evidence="9" type="ORF">SAMN04488567_2434</name>
</gene>
<accession>A0A1G7F5H0</accession>
<dbReference type="InterPro" id="IPR051316">
    <property type="entry name" value="Zinc-reg_GTPase_activator"/>
</dbReference>
<dbReference type="InterPro" id="IPR036627">
    <property type="entry name" value="CobW-likC_sf"/>
</dbReference>
<dbReference type="GO" id="GO:0005737">
    <property type="term" value="C:cytoplasm"/>
    <property type="evidence" value="ECO:0007669"/>
    <property type="project" value="TreeGrafter"/>
</dbReference>
<dbReference type="Gene3D" id="3.40.50.300">
    <property type="entry name" value="P-loop containing nucleotide triphosphate hydrolases"/>
    <property type="match status" value="1"/>
</dbReference>
<evidence type="ECO:0000256" key="3">
    <source>
        <dbReference type="ARBA" id="ARBA00023186"/>
    </source>
</evidence>
<reference evidence="10" key="1">
    <citation type="submission" date="2016-10" db="EMBL/GenBank/DDBJ databases">
        <authorList>
            <person name="Varghese N."/>
            <person name="Submissions S."/>
        </authorList>
    </citation>
    <scope>NUCLEOTIDE SEQUENCE [LARGE SCALE GENOMIC DNA]</scope>
    <source>
        <strain evidence="10">DSM 21424</strain>
    </source>
</reference>
<protein>
    <submittedName>
        <fullName evidence="9">Cobalamin biosynthesis protein CobW</fullName>
    </submittedName>
</protein>
<feature type="domain" description="CobW C-terminal" evidence="8">
    <location>
        <begin position="264"/>
        <end position="354"/>
    </location>
</feature>
<dbReference type="PANTHER" id="PTHR13748">
    <property type="entry name" value="COBW-RELATED"/>
    <property type="match status" value="1"/>
</dbReference>
<keyword evidence="3" id="KW-0143">Chaperone</keyword>
<comment type="function">
    <text evidence="5">Zinc chaperone that directly transfers zinc cofactor to target proteins, thereby activating them. Zinc is transferred from the CXCC motif in the GTPase domain to the zinc binding site in target proteins in a process requiring GTP hydrolysis.</text>
</comment>
<dbReference type="InterPro" id="IPR012824">
    <property type="entry name" value="CobW"/>
</dbReference>
<dbReference type="InterPro" id="IPR027417">
    <property type="entry name" value="P-loop_NTPase"/>
</dbReference>
<comment type="catalytic activity">
    <reaction evidence="6">
        <text>GTP + H2O = GDP + phosphate + H(+)</text>
        <dbReference type="Rhea" id="RHEA:19669"/>
        <dbReference type="ChEBI" id="CHEBI:15377"/>
        <dbReference type="ChEBI" id="CHEBI:15378"/>
        <dbReference type="ChEBI" id="CHEBI:37565"/>
        <dbReference type="ChEBI" id="CHEBI:43474"/>
        <dbReference type="ChEBI" id="CHEBI:58189"/>
    </reaction>
    <physiologicalReaction direction="left-to-right" evidence="6">
        <dbReference type="Rhea" id="RHEA:19670"/>
    </physiologicalReaction>
</comment>
<dbReference type="RefSeq" id="WP_090112292.1">
    <property type="nucleotide sequence ID" value="NZ_FNAT01000003.1"/>
</dbReference>
<dbReference type="GO" id="GO:0000166">
    <property type="term" value="F:nucleotide binding"/>
    <property type="evidence" value="ECO:0007669"/>
    <property type="project" value="UniProtKB-KW"/>
</dbReference>
<dbReference type="CDD" id="cd03112">
    <property type="entry name" value="CobW-like"/>
    <property type="match status" value="1"/>
</dbReference>
<name>A0A1G7F5H0_9RHOB</name>
<evidence type="ECO:0000256" key="5">
    <source>
        <dbReference type="ARBA" id="ARBA00045658"/>
    </source>
</evidence>
<evidence type="ECO:0000256" key="2">
    <source>
        <dbReference type="ARBA" id="ARBA00022801"/>
    </source>
</evidence>
<dbReference type="OrthoDB" id="9808822at2"/>
<dbReference type="InterPro" id="IPR011629">
    <property type="entry name" value="CobW-like_C"/>
</dbReference>
<evidence type="ECO:0000256" key="4">
    <source>
        <dbReference type="ARBA" id="ARBA00034320"/>
    </source>
</evidence>
<dbReference type="Pfam" id="PF07683">
    <property type="entry name" value="CobW_C"/>
    <property type="match status" value="1"/>
</dbReference>
<dbReference type="STRING" id="521013.SAMN04488567_2434"/>
<dbReference type="EMBL" id="FNAT01000003">
    <property type="protein sequence ID" value="SDE71137.1"/>
    <property type="molecule type" value="Genomic_DNA"/>
</dbReference>
<evidence type="ECO:0000259" key="8">
    <source>
        <dbReference type="SMART" id="SM00833"/>
    </source>
</evidence>
<dbReference type="SMART" id="SM00833">
    <property type="entry name" value="CobW_C"/>
    <property type="match status" value="1"/>
</dbReference>
<keyword evidence="10" id="KW-1185">Reference proteome</keyword>
<keyword evidence="2" id="KW-0378">Hydrolase</keyword>
<dbReference type="Proteomes" id="UP000198922">
    <property type="component" value="Unassembled WGS sequence"/>
</dbReference>
<evidence type="ECO:0000256" key="6">
    <source>
        <dbReference type="ARBA" id="ARBA00049117"/>
    </source>
</evidence>
<proteinExistence type="inferred from homology"/>
<dbReference type="Pfam" id="PF02492">
    <property type="entry name" value="cobW"/>
    <property type="match status" value="1"/>
</dbReference>
<dbReference type="SUPFAM" id="SSF90002">
    <property type="entry name" value="Hypothetical protein YjiA, C-terminal domain"/>
    <property type="match status" value="1"/>
</dbReference>
<evidence type="ECO:0000256" key="1">
    <source>
        <dbReference type="ARBA" id="ARBA00022741"/>
    </source>
</evidence>
<dbReference type="PANTHER" id="PTHR13748:SF62">
    <property type="entry name" value="COBW DOMAIN-CONTAINING PROTEIN"/>
    <property type="match status" value="1"/>
</dbReference>
<dbReference type="InterPro" id="IPR003495">
    <property type="entry name" value="CobW/HypB/UreG_nucleotide-bd"/>
</dbReference>
<evidence type="ECO:0000313" key="9">
    <source>
        <dbReference type="EMBL" id="SDE71137.1"/>
    </source>
</evidence>
<dbReference type="Gene3D" id="3.30.1220.10">
    <property type="entry name" value="CobW-like, C-terminal domain"/>
    <property type="match status" value="1"/>
</dbReference>
<evidence type="ECO:0000313" key="10">
    <source>
        <dbReference type="Proteomes" id="UP000198922"/>
    </source>
</evidence>
<dbReference type="GO" id="GO:0016787">
    <property type="term" value="F:hydrolase activity"/>
    <property type="evidence" value="ECO:0007669"/>
    <property type="project" value="UniProtKB-KW"/>
</dbReference>
<dbReference type="SUPFAM" id="SSF52540">
    <property type="entry name" value="P-loop containing nucleoside triphosphate hydrolases"/>
    <property type="match status" value="1"/>
</dbReference>
<dbReference type="AlphaFoldDB" id="A0A1G7F5H0"/>
<organism evidence="9 10">
    <name type="scientific">Limimaricola pyoseonensis</name>
    <dbReference type="NCBI Taxonomy" id="521013"/>
    <lineage>
        <taxon>Bacteria</taxon>
        <taxon>Pseudomonadati</taxon>
        <taxon>Pseudomonadota</taxon>
        <taxon>Alphaproteobacteria</taxon>
        <taxon>Rhodobacterales</taxon>
        <taxon>Paracoccaceae</taxon>
        <taxon>Limimaricola</taxon>
    </lineage>
</organism>
<sequence>MPAKIPATVVTGFLGAGKTTLIRHLLDNAKGKRIALVINEFGDLGVDGGILKGCGIESCRDEDVVELSNGCICCTVADDFIPTMEKLLDRDEPVDHIVIETSGLALPQPLIRAFNWPGISTRVTVDGVVTVVDGKAVAEGRFAHDIAAIDAQRAADDGLDHETPLSELFEDQIAAADMIVVNKTDLLGAEEAEALAAKLKAEARGGVQVVRASMGALPVEVLLGQGAAAEADMEARHEVHHHHHHDDDEDDHHDAEHHHGHDEFESFVVTRAEVADRDAFAEQVAEVIRAHDILRLKGFVAVAGKPMRLTLQAVGPRVDTHFDRPFGTDARETRLVVIGEAGLDRAAIEAALAA</sequence>
<dbReference type="NCBIfam" id="TIGR02475">
    <property type="entry name" value="CobW"/>
    <property type="match status" value="1"/>
</dbReference>